<feature type="compositionally biased region" description="Polar residues" evidence="1">
    <location>
        <begin position="85"/>
        <end position="94"/>
    </location>
</feature>
<dbReference type="PANTHER" id="PTHR12722:SF0">
    <property type="entry name" value="PROTEIN FAM50A"/>
    <property type="match status" value="1"/>
</dbReference>
<protein>
    <recommendedName>
        <fullName evidence="2">FAM50A/XAP5 C-terminal domain-containing protein</fullName>
    </recommendedName>
</protein>
<evidence type="ECO:0000313" key="4">
    <source>
        <dbReference type="Proteomes" id="UP000034164"/>
    </source>
</evidence>
<dbReference type="EMBL" id="LCZI01000798">
    <property type="protein sequence ID" value="KKZ64401.1"/>
    <property type="molecule type" value="Genomic_DNA"/>
</dbReference>
<feature type="compositionally biased region" description="Polar residues" evidence="1">
    <location>
        <begin position="66"/>
        <end position="78"/>
    </location>
</feature>
<dbReference type="GO" id="GO:0005634">
    <property type="term" value="C:nucleus"/>
    <property type="evidence" value="ECO:0007669"/>
    <property type="project" value="InterPro"/>
</dbReference>
<sequence>MTPSSDPQSRTSTPRSFMNQTVSAEDLLKSHTVGLVHLSDFRKRRAEVLEQKEREAHDKSLGRFAQGNSRSATPSGGETTDGALTPQNETSQQPPKKKKKKLGHLAKSKLSFGDDDGEDAPEASAATSADANDHKPPSKTPAECSPNPPTRRIAPNPNLSVPPPKVVTKSALEAEAQTRDALRREFLALQEKVKATEILIPFVFYDGTNIPAGTAKVKKGDPIWVFLERCRKVGAELGIGGAGGGGRAGRGRRDYRREWARVGVDDLMCVRGNVIIPHHYEFYYFIANRVPSFTKAGGLLFDYTNTAPPQSSEDPESQPPLEGADMDPALTKVVDRRWFERNKHIFPASLWREYEPGEEFEEKMGSIRRDNKGNAFFF</sequence>
<evidence type="ECO:0000256" key="1">
    <source>
        <dbReference type="SAM" id="MobiDB-lite"/>
    </source>
</evidence>
<dbReference type="Pfam" id="PF04921">
    <property type="entry name" value="XAP5"/>
    <property type="match status" value="1"/>
</dbReference>
<gene>
    <name evidence="3" type="ORF">EMCG_09624</name>
</gene>
<dbReference type="Proteomes" id="UP000034164">
    <property type="component" value="Unassembled WGS sequence"/>
</dbReference>
<proteinExistence type="predicted"/>
<organism evidence="3 4">
    <name type="scientific">[Emmonsia] crescens</name>
    <dbReference type="NCBI Taxonomy" id="73230"/>
    <lineage>
        <taxon>Eukaryota</taxon>
        <taxon>Fungi</taxon>
        <taxon>Dikarya</taxon>
        <taxon>Ascomycota</taxon>
        <taxon>Pezizomycotina</taxon>
        <taxon>Eurotiomycetes</taxon>
        <taxon>Eurotiomycetidae</taxon>
        <taxon>Onygenales</taxon>
        <taxon>Ajellomycetaceae</taxon>
        <taxon>Emergomyces</taxon>
    </lineage>
</organism>
<dbReference type="PANTHER" id="PTHR12722">
    <property type="entry name" value="XAP-5 PROTEIN-RELATED"/>
    <property type="match status" value="1"/>
</dbReference>
<dbReference type="InterPro" id="IPR048337">
    <property type="entry name" value="FAM50A/XAP5_C"/>
</dbReference>
<name>A0A0G2J9Q7_9EURO</name>
<dbReference type="AlphaFoldDB" id="A0A0G2J9Q7"/>
<feature type="region of interest" description="Disordered" evidence="1">
    <location>
        <begin position="1"/>
        <end position="22"/>
    </location>
</feature>
<feature type="region of interest" description="Disordered" evidence="1">
    <location>
        <begin position="49"/>
        <end position="165"/>
    </location>
</feature>
<dbReference type="OrthoDB" id="1562195at2759"/>
<dbReference type="GO" id="GO:0006325">
    <property type="term" value="P:chromatin organization"/>
    <property type="evidence" value="ECO:0007669"/>
    <property type="project" value="TreeGrafter"/>
</dbReference>
<dbReference type="InterPro" id="IPR007005">
    <property type="entry name" value="XAP5"/>
</dbReference>
<feature type="compositionally biased region" description="Basic and acidic residues" evidence="1">
    <location>
        <begin position="49"/>
        <end position="61"/>
    </location>
</feature>
<comment type="caution">
    <text evidence="3">The sequence shown here is derived from an EMBL/GenBank/DDBJ whole genome shotgun (WGS) entry which is preliminary data.</text>
</comment>
<feature type="compositionally biased region" description="Basic residues" evidence="1">
    <location>
        <begin position="95"/>
        <end position="107"/>
    </location>
</feature>
<accession>A0A0G2J9Q7</accession>
<feature type="domain" description="FAM50A/XAP5 C-terminal" evidence="2">
    <location>
        <begin position="196"/>
        <end position="364"/>
    </location>
</feature>
<feature type="region of interest" description="Disordered" evidence="1">
    <location>
        <begin position="304"/>
        <end position="326"/>
    </location>
</feature>
<reference evidence="4" key="1">
    <citation type="journal article" date="2015" name="PLoS Genet.">
        <title>The dynamic genome and transcriptome of the human fungal pathogen Blastomyces and close relative Emmonsia.</title>
        <authorList>
            <person name="Munoz J.F."/>
            <person name="Gauthier G.M."/>
            <person name="Desjardins C.A."/>
            <person name="Gallo J.E."/>
            <person name="Holder J."/>
            <person name="Sullivan T.D."/>
            <person name="Marty A.J."/>
            <person name="Carmen J.C."/>
            <person name="Chen Z."/>
            <person name="Ding L."/>
            <person name="Gujja S."/>
            <person name="Magrini V."/>
            <person name="Misas E."/>
            <person name="Mitreva M."/>
            <person name="Priest M."/>
            <person name="Saif S."/>
            <person name="Whiston E.A."/>
            <person name="Young S."/>
            <person name="Zeng Q."/>
            <person name="Goldman W.E."/>
            <person name="Mardis E.R."/>
            <person name="Taylor J.W."/>
            <person name="McEwen J.G."/>
            <person name="Clay O.K."/>
            <person name="Klein B.S."/>
            <person name="Cuomo C.A."/>
        </authorList>
    </citation>
    <scope>NUCLEOTIDE SEQUENCE [LARGE SCALE GENOMIC DNA]</scope>
    <source>
        <strain evidence="4">UAMH 3008</strain>
    </source>
</reference>
<dbReference type="VEuPathDB" id="FungiDB:EMCG_09624"/>
<evidence type="ECO:0000259" key="2">
    <source>
        <dbReference type="Pfam" id="PF04921"/>
    </source>
</evidence>
<evidence type="ECO:0000313" key="3">
    <source>
        <dbReference type="EMBL" id="KKZ64401.1"/>
    </source>
</evidence>